<accession>A0ABX0K165</accession>
<reference evidence="1 2" key="1">
    <citation type="journal article" date="2020" name="Int. J. Syst. Evol. Microbiol.">
        <title>Novel acetic acid bacteria from cider fermentations: Acetobacter conturbans sp. nov. and Acetobacter fallax sp. nov.</title>
        <authorList>
            <person name="Sombolestani A.S."/>
            <person name="Cleenwerck I."/>
            <person name="Cnockaert M."/>
            <person name="Borremans W."/>
            <person name="Wieme A.D."/>
            <person name="De Vuyst L."/>
            <person name="Vandamme P."/>
        </authorList>
    </citation>
    <scope>NUCLEOTIDE SEQUENCE [LARGE SCALE GENOMIC DNA]</scope>
    <source>
        <strain evidence="1 2">LMG 1627</strain>
    </source>
</reference>
<proteinExistence type="predicted"/>
<evidence type="ECO:0000313" key="2">
    <source>
        <dbReference type="Proteomes" id="UP000631653"/>
    </source>
</evidence>
<sequence>MPDRCINAEHHPHGALSIPPMFLRNRLTACGEGRRVGWRISTGTQDYGVRMCGENGFRLIDRPTMWNRECQP</sequence>
<keyword evidence="2" id="KW-1185">Reference proteome</keyword>
<dbReference type="EMBL" id="WOSY01000012">
    <property type="protein sequence ID" value="NHN89414.1"/>
    <property type="molecule type" value="Genomic_DNA"/>
</dbReference>
<name>A0ABX0K165_9PROT</name>
<comment type="caution">
    <text evidence="1">The sequence shown here is derived from an EMBL/GenBank/DDBJ whole genome shotgun (WGS) entry which is preliminary data.</text>
</comment>
<dbReference type="RefSeq" id="WP_173570750.1">
    <property type="nucleotide sequence ID" value="NZ_WOSY01000012.1"/>
</dbReference>
<gene>
    <name evidence="1" type="ORF">GOB81_12365</name>
</gene>
<dbReference type="Proteomes" id="UP000631653">
    <property type="component" value="Unassembled WGS sequence"/>
</dbReference>
<protein>
    <submittedName>
        <fullName evidence="1">Uncharacterized protein</fullName>
    </submittedName>
</protein>
<evidence type="ECO:0000313" key="1">
    <source>
        <dbReference type="EMBL" id="NHN89414.1"/>
    </source>
</evidence>
<organism evidence="1 2">
    <name type="scientific">Acetobacter conturbans</name>
    <dbReference type="NCBI Taxonomy" id="1737472"/>
    <lineage>
        <taxon>Bacteria</taxon>
        <taxon>Pseudomonadati</taxon>
        <taxon>Pseudomonadota</taxon>
        <taxon>Alphaproteobacteria</taxon>
        <taxon>Acetobacterales</taxon>
        <taxon>Acetobacteraceae</taxon>
        <taxon>Acetobacter</taxon>
    </lineage>
</organism>